<dbReference type="InterPro" id="IPR026700">
    <property type="entry name" value="CCDC142"/>
</dbReference>
<accession>A0A9Q0YTX9</accession>
<organism evidence="3 4">
    <name type="scientific">Holothuria leucospilota</name>
    <name type="common">Black long sea cucumber</name>
    <name type="synonym">Mertensiothuria leucospilota</name>
    <dbReference type="NCBI Taxonomy" id="206669"/>
    <lineage>
        <taxon>Eukaryota</taxon>
        <taxon>Metazoa</taxon>
        <taxon>Echinodermata</taxon>
        <taxon>Eleutherozoa</taxon>
        <taxon>Echinozoa</taxon>
        <taxon>Holothuroidea</taxon>
        <taxon>Aspidochirotacea</taxon>
        <taxon>Aspidochirotida</taxon>
        <taxon>Holothuriidae</taxon>
        <taxon>Holothuria</taxon>
    </lineage>
</organism>
<feature type="region of interest" description="Disordered" evidence="1">
    <location>
        <begin position="23"/>
        <end position="46"/>
    </location>
</feature>
<dbReference type="AlphaFoldDB" id="A0A9Q0YTX9"/>
<dbReference type="PANTHER" id="PTHR21436:SF2">
    <property type="entry name" value="COILED-COIL DOMAIN-CONTAINING PROTEIN 142"/>
    <property type="match status" value="1"/>
</dbReference>
<evidence type="ECO:0000256" key="1">
    <source>
        <dbReference type="SAM" id="MobiDB-lite"/>
    </source>
</evidence>
<gene>
    <name evidence="3" type="ORF">HOLleu_33863</name>
</gene>
<feature type="domain" description="Coiled-coil protein 142 C-terminal" evidence="2">
    <location>
        <begin position="497"/>
        <end position="925"/>
    </location>
</feature>
<dbReference type="InterPro" id="IPR055350">
    <property type="entry name" value="CCDC142_C"/>
</dbReference>
<dbReference type="PANTHER" id="PTHR21436">
    <property type="entry name" value="COILED-COIL DOMAIN-CONTAINING PROTEIN 142"/>
    <property type="match status" value="1"/>
</dbReference>
<feature type="region of interest" description="Disordered" evidence="1">
    <location>
        <begin position="905"/>
        <end position="976"/>
    </location>
</feature>
<evidence type="ECO:0000259" key="2">
    <source>
        <dbReference type="Pfam" id="PF14923"/>
    </source>
</evidence>
<name>A0A9Q0YTX9_HOLLE</name>
<keyword evidence="4" id="KW-1185">Reference proteome</keyword>
<evidence type="ECO:0000313" key="4">
    <source>
        <dbReference type="Proteomes" id="UP001152320"/>
    </source>
</evidence>
<dbReference type="EMBL" id="JAIZAY010000017">
    <property type="protein sequence ID" value="KAJ8026116.1"/>
    <property type="molecule type" value="Genomic_DNA"/>
</dbReference>
<dbReference type="Proteomes" id="UP001152320">
    <property type="component" value="Chromosome 17"/>
</dbReference>
<feature type="compositionally biased region" description="Polar residues" evidence="1">
    <location>
        <begin position="915"/>
        <end position="924"/>
    </location>
</feature>
<sequence>MEFAPAADIPYRRLPPLQMIHGQPVLDLDTPPPSSNSSPVTTPRDTKTFKKSVLPQFTNEEISHSLHILQQCFEVLEPGHFPCLKSRGRVSSAFGHNKYSITLARLYGRLGDIRVEQAKLLFYRDCASRLSQLIEFTHSIQSLVQDEERTLLDFLSGKDSDPHTKLEFLPVVCEELRLHLNHIPSIQHRLHTDRWLQPAVPQIFRHVHKFDQILRQLQQSAITWLHKLISTGFKVYSYFHVSMLSEDLVKSIVSSVEDFNRLFKQFQLQLSQHPCGDACLCDFQGASNFYPVSKEADFLKLKPFKCEVLLESIASCRAKVTAFRTFYFIMANSKLLTALKDKQDAFDWKLAYQKLSSQNEAREGLWFGRSGGRYIPRSLEINFVASDSPLKGVIASEEEFVVKLLTAAATSSGLLQKLKLKRANQSRDDKDDGVVESVSVKLVPSESAPPQTNQTSSKKNTSRFKRDSLARKSVRWGDSLNAQVKRMLLNVYFEEFWRTFGVHLAEYFNDPCMGTKGDVDVDLLGSTMVWDDENLYMLLCAIEKFVATKEDFPVRASSMFVQFCSNLFTIAAKSAWDDAYCAALGSSLKDKCLHPSQDNSDEEGTTTCHLFISSLSPVLAGLSSFIASEKRDSNSVTATAEISQTWSTRRSHLQLILLDAAVNTLAAMATWCRVQSSQFLSSWKVQQFLLITQGDLKLATDYAVNVLKICSSLPVEVKPTEKSAASVRDLQMRAKKRILEDIISKLHGMSSWSGSQFAKDCQKMCEEFWPQAMPLGKEWRRKTTNIPPSEHNQYAEVAVSTLLIPVTEGVSHLKATTQITVVSMAVTKMLDTWMSFILKEKPKFSLHGACQLEQDLNYVHMWLASDASGLKPDSKQSILALDALRNFQGAVQLLKFQSPGKLGMGHSASKDELTSEYSVSTAPSDTHKDSVAMSDGSATFTPPIRRAKGHPLAGRNSDPGKLALRDKSESGSEEDLVQVPRKKEWLSLRVHQGNRWKLSFNCLNNNDEEI</sequence>
<dbReference type="OrthoDB" id="6579237at2759"/>
<proteinExistence type="predicted"/>
<evidence type="ECO:0000313" key="3">
    <source>
        <dbReference type="EMBL" id="KAJ8026116.1"/>
    </source>
</evidence>
<dbReference type="Pfam" id="PF14923">
    <property type="entry name" value="CCDC142"/>
    <property type="match status" value="1"/>
</dbReference>
<protein>
    <recommendedName>
        <fullName evidence="2">Coiled-coil protein 142 C-terminal domain-containing protein</fullName>
    </recommendedName>
</protein>
<comment type="caution">
    <text evidence="3">The sequence shown here is derived from an EMBL/GenBank/DDBJ whole genome shotgun (WGS) entry which is preliminary data.</text>
</comment>
<reference evidence="3" key="1">
    <citation type="submission" date="2021-10" db="EMBL/GenBank/DDBJ databases">
        <title>Tropical sea cucumber genome reveals ecological adaptation and Cuvierian tubules defense mechanism.</title>
        <authorList>
            <person name="Chen T."/>
        </authorList>
    </citation>
    <scope>NUCLEOTIDE SEQUENCE</scope>
    <source>
        <strain evidence="3">Nanhai2018</strain>
        <tissue evidence="3">Muscle</tissue>
    </source>
</reference>
<feature type="compositionally biased region" description="Polar residues" evidence="1">
    <location>
        <begin position="448"/>
        <end position="459"/>
    </location>
</feature>
<feature type="region of interest" description="Disordered" evidence="1">
    <location>
        <begin position="442"/>
        <end position="466"/>
    </location>
</feature>